<keyword evidence="1" id="KW-0175">Coiled coil</keyword>
<protein>
    <recommendedName>
        <fullName evidence="4">Large polyvalent protein associated domain-containing protein</fullName>
    </recommendedName>
</protein>
<evidence type="ECO:0008006" key="4">
    <source>
        <dbReference type="Google" id="ProtNLM"/>
    </source>
</evidence>
<accession>A0A6J7XH41</accession>
<name>A0A6J7XH41_9CAUD</name>
<dbReference type="EMBL" id="LR798394">
    <property type="protein sequence ID" value="CAB5228514.1"/>
    <property type="molecule type" value="Genomic_DNA"/>
</dbReference>
<evidence type="ECO:0000313" key="2">
    <source>
        <dbReference type="EMBL" id="CAB4135904.1"/>
    </source>
</evidence>
<feature type="coiled-coil region" evidence="1">
    <location>
        <begin position="1119"/>
        <end position="1200"/>
    </location>
</feature>
<organism evidence="3">
    <name type="scientific">uncultured Caudovirales phage</name>
    <dbReference type="NCBI Taxonomy" id="2100421"/>
    <lineage>
        <taxon>Viruses</taxon>
        <taxon>Duplodnaviria</taxon>
        <taxon>Heunggongvirae</taxon>
        <taxon>Uroviricota</taxon>
        <taxon>Caudoviricetes</taxon>
        <taxon>Peduoviridae</taxon>
        <taxon>Maltschvirus</taxon>
        <taxon>Maltschvirus maltsch</taxon>
    </lineage>
</organism>
<sequence length="1797" mass="198964">MAVTRGPLSNLPNAVKGKLQIGTSIKPSEAVSPTPNRDDLDKALQTSLEKIALDTKMTPEQKLDAATKAYKIARDGESKPSLWGNIVGGAAWVGKKAVSPVVAGANWYADKIKPLTNTAMAFAREVDGSIDAWTTMDAENRRLGKDDGGIWGEFNRVILGDDYATRNVKPEKQAYILTHPEEFIPSWERFKKNAASKEHYNPYFTEPKFQYDGTVDKLIKTVFFQSIVDPLTYAGVGEIGAAGRAGRMALAVRMVEKYGDDAVDAGRIIRYGASGIPKAIREAEGISTGIRYAGKIVPYTGGVEKGFAGTRAAIGDIVFAGRNIENTAGRIAANPIGRALETMIPKSVRGVEGLRTGLTRSFADSAALKKELVQFTMSKAYKGTVNSGEFMARQSIMGFAERQRALMGRGAVNKVKGVAGAVVDKEAANFYKYWEMPKATLEGLTTITPELKQLVLDVRAFTDNLRLSANNNLVKFGDDFGTNIKEIGFIDDYVHHKISKYALKWMKSETGRAGDGVLYKASDISARDLTESTGAILYRRLRGETVDPTTGAVVAEEFFGVPVRTGTIDEINQIFAKHVGDPNAKWFETDMVSILDSYANSVNKVQGRIAATRRAMQFGDPDIIRPLIRKVIPDAELVSKLEVVYSKVLKTQSFLRNRIQQNKIMATDYARSGANYAKRFLSGELKRKALTTQEITTLSRRLDEAIAQLTEANVVAATKEAVKRGEFATMNSVFADEITNLQAALNNPERYAATVELRNIYLEVFPNHNPLLLDSKTPEWLAEKIMNAKGIPATRELRVVQTKIRELRATIDNIPDGAEYTELRAAMESEYYTLENIEQGFTTVAETKSTATYANDGLLYGDADDLIELPEEAGYKVFRTKPRDKGFENFDGSVAMDAIPENELVDLRNPIQAQEYFGPDNFGEDMGFALAQKGMMVEGEEFSVAYRQLVETGAYDPQLAEFYPEVAALVDTVYFHAKAINPAEAISEEEIKAIFNAIDDRIRMLPELVDPEDVDIFAREVMDELWGASAFRQSTNPNNSRRGLLIPRDLVDDVDTVDEWAVIFPHNETFPKPSMSPTAQVKNVKDNVFVQRILSGEYEQASLEVSLAKAAKEEEIIGLESAQLASAEARAELKSLTGRKGGLTASANRRLKKTEAAMEQLRKTDSIEINIGGVKTTLTRENAQRELVRMEKKYETALTRLDKEIESVYRSEGIPRIGSKGGSKVDAVGDYKERIAMLMNQAKVLKTWSNTTGTVLAKDIQDLHILLSARPPKGAAAGASAAWVRKVDRVLASVGGIQDPALRNAYDRVTTLLLADEAKLAVHEAVTIPNIENQLEMMRSGLVGRMIDDTLEGWEEIANLGVMMPDEVLKVWKPNLEKLRNNVTKNNWIKAYDYSVLFFKTYATSTVGFFVRNGMSATFMNHVAGVPVGDIELGFRAAYALGKGEEAWMKFLSKYPPAQRDIMQEAWRATAATGRGQSDELASPAIRSTFTEKILNNKATKIIRGKNDFVERAVRYPMALDSLKRGQSFDEAVVRINRYHFDYSDLSGFDEAMRKVIPFWIWTSRNVPLQAVERIVHPSAYSIYDKVTENSPVGDNIIMPKWIADYNPIAISGVNGENGQWVLTPDLPMVRLEQQLEQLTNPERLAGQLAPVFKLPLELLANRQLGIDVGPFKEKQQPATGVLDKTILRPLAEMIGKNALVGVDPKTGELLLDERVPYVAQNLLPTLGQMNRVTGGWTGGKGSYKERQLGNILNWLGIPARYIGPDQQESEAYGRTIELAQYLKDLVKIGEMAPKKK</sequence>
<gene>
    <name evidence="3" type="ORF">UFOVP1549_25</name>
    <name evidence="2" type="ORF">UFOVP303_8</name>
</gene>
<evidence type="ECO:0000256" key="1">
    <source>
        <dbReference type="SAM" id="Coils"/>
    </source>
</evidence>
<reference evidence="3" key="1">
    <citation type="submission" date="2020-05" db="EMBL/GenBank/DDBJ databases">
        <authorList>
            <person name="Chiriac C."/>
            <person name="Salcher M."/>
            <person name="Ghai R."/>
            <person name="Kavagutti S V."/>
        </authorList>
    </citation>
    <scope>NUCLEOTIDE SEQUENCE</scope>
</reference>
<evidence type="ECO:0000313" key="3">
    <source>
        <dbReference type="EMBL" id="CAB5228514.1"/>
    </source>
</evidence>
<dbReference type="EMBL" id="LR796315">
    <property type="protein sequence ID" value="CAB4135904.1"/>
    <property type="molecule type" value="Genomic_DNA"/>
</dbReference>
<proteinExistence type="predicted"/>